<dbReference type="Gene3D" id="2.40.50.1020">
    <property type="entry name" value="LytTr DNA-binding domain"/>
    <property type="match status" value="1"/>
</dbReference>
<evidence type="ECO:0000313" key="5">
    <source>
        <dbReference type="Proteomes" id="UP000239522"/>
    </source>
</evidence>
<keyword evidence="1" id="KW-0597">Phosphoprotein</keyword>
<evidence type="ECO:0000259" key="3">
    <source>
        <dbReference type="PROSITE" id="PS50930"/>
    </source>
</evidence>
<feature type="modified residue" description="4-aspartylphosphate" evidence="1">
    <location>
        <position position="55"/>
    </location>
</feature>
<keyword evidence="5" id="KW-1185">Reference proteome</keyword>
<dbReference type="InterPro" id="IPR007492">
    <property type="entry name" value="LytTR_DNA-bd_dom"/>
</dbReference>
<dbReference type="EMBL" id="MQUA01000013">
    <property type="protein sequence ID" value="PQB06852.1"/>
    <property type="molecule type" value="Genomic_DNA"/>
</dbReference>
<feature type="domain" description="Response regulatory" evidence="2">
    <location>
        <begin position="4"/>
        <end position="115"/>
    </location>
</feature>
<feature type="domain" description="HTH LytTR-type" evidence="3">
    <location>
        <begin position="139"/>
        <end position="237"/>
    </location>
</feature>
<dbReference type="PROSITE" id="PS50930">
    <property type="entry name" value="HTH_LYTTR"/>
    <property type="match status" value="1"/>
</dbReference>
<dbReference type="InterPro" id="IPR011006">
    <property type="entry name" value="CheY-like_superfamily"/>
</dbReference>
<comment type="caution">
    <text evidence="4">The sequence shown here is derived from an EMBL/GenBank/DDBJ whole genome shotgun (WGS) entry which is preliminary data.</text>
</comment>
<gene>
    <name evidence="4" type="ORF">BST83_06570</name>
</gene>
<accession>A0A2S7KW26</accession>
<evidence type="ECO:0000259" key="2">
    <source>
        <dbReference type="PROSITE" id="PS50110"/>
    </source>
</evidence>
<dbReference type="OrthoDB" id="2168082at2"/>
<dbReference type="InterPro" id="IPR046947">
    <property type="entry name" value="LytR-like"/>
</dbReference>
<evidence type="ECO:0000313" key="4">
    <source>
        <dbReference type="EMBL" id="PQB06852.1"/>
    </source>
</evidence>
<dbReference type="Pfam" id="PF00072">
    <property type="entry name" value="Response_reg"/>
    <property type="match status" value="1"/>
</dbReference>
<dbReference type="PROSITE" id="PS50110">
    <property type="entry name" value="RESPONSE_REGULATORY"/>
    <property type="match status" value="1"/>
</dbReference>
<sequence>MIVNCVIIDDEPAAIEVLADFADRTPNLSLLSTFRNPLQALSFLRDTKVDLIFLDINMPELNGMELLKVLIHPPLIIFTTAYTEYAIESYEKNAVDYLLKPVTFERFLIAVNKAQGRLMNKNPMVIDTTQTSSANEEIIYLKSGPKTHRIVLNDVRYLEKDGHYISFYLSDKKVVARLSMKDVFEVISKAKFIQVHKSYIVSIAYIKIIERHQIKIEDSFIPIGKTYRKAVHEFFKSDFYN</sequence>
<protein>
    <recommendedName>
        <fullName evidence="6">DNA-binding response regulator</fullName>
    </recommendedName>
</protein>
<dbReference type="RefSeq" id="WP_104809094.1">
    <property type="nucleotide sequence ID" value="NZ_MQUA01000013.1"/>
</dbReference>
<proteinExistence type="predicted"/>
<dbReference type="Pfam" id="PF04397">
    <property type="entry name" value="LytTR"/>
    <property type="match status" value="1"/>
</dbReference>
<organism evidence="4 5">
    <name type="scientific">Polaribacter filamentus</name>
    <dbReference type="NCBI Taxonomy" id="53483"/>
    <lineage>
        <taxon>Bacteria</taxon>
        <taxon>Pseudomonadati</taxon>
        <taxon>Bacteroidota</taxon>
        <taxon>Flavobacteriia</taxon>
        <taxon>Flavobacteriales</taxon>
        <taxon>Flavobacteriaceae</taxon>
    </lineage>
</organism>
<dbReference type="InterPro" id="IPR001789">
    <property type="entry name" value="Sig_transdc_resp-reg_receiver"/>
</dbReference>
<name>A0A2S7KW26_9FLAO</name>
<evidence type="ECO:0008006" key="6">
    <source>
        <dbReference type="Google" id="ProtNLM"/>
    </source>
</evidence>
<dbReference type="GO" id="GO:0003677">
    <property type="term" value="F:DNA binding"/>
    <property type="evidence" value="ECO:0007669"/>
    <property type="project" value="InterPro"/>
</dbReference>
<dbReference type="SMART" id="SM00850">
    <property type="entry name" value="LytTR"/>
    <property type="match status" value="1"/>
</dbReference>
<dbReference type="PANTHER" id="PTHR37299:SF1">
    <property type="entry name" value="STAGE 0 SPORULATION PROTEIN A HOMOLOG"/>
    <property type="match status" value="1"/>
</dbReference>
<dbReference type="GO" id="GO:0000156">
    <property type="term" value="F:phosphorelay response regulator activity"/>
    <property type="evidence" value="ECO:0007669"/>
    <property type="project" value="InterPro"/>
</dbReference>
<dbReference type="Proteomes" id="UP000239522">
    <property type="component" value="Unassembled WGS sequence"/>
</dbReference>
<dbReference type="SMART" id="SM00448">
    <property type="entry name" value="REC"/>
    <property type="match status" value="1"/>
</dbReference>
<dbReference type="AlphaFoldDB" id="A0A2S7KW26"/>
<reference evidence="4 5" key="1">
    <citation type="submission" date="2016-11" db="EMBL/GenBank/DDBJ databases">
        <title>Trade-off between light-utilization and light-protection in marine flavobacteria.</title>
        <authorList>
            <person name="Kumagai Y."/>
        </authorList>
    </citation>
    <scope>NUCLEOTIDE SEQUENCE [LARGE SCALE GENOMIC DNA]</scope>
    <source>
        <strain evidence="4 5">ATCC 700397</strain>
    </source>
</reference>
<dbReference type="PANTHER" id="PTHR37299">
    <property type="entry name" value="TRANSCRIPTIONAL REGULATOR-RELATED"/>
    <property type="match status" value="1"/>
</dbReference>
<evidence type="ECO:0000256" key="1">
    <source>
        <dbReference type="PROSITE-ProRule" id="PRU00169"/>
    </source>
</evidence>
<dbReference type="SUPFAM" id="SSF52172">
    <property type="entry name" value="CheY-like"/>
    <property type="match status" value="1"/>
</dbReference>
<dbReference type="Gene3D" id="3.40.50.2300">
    <property type="match status" value="1"/>
</dbReference>